<gene>
    <name evidence="1" type="primary">pxpA</name>
    <name evidence="2" type="ORF">C7B45_04285</name>
</gene>
<comment type="subunit">
    <text evidence="1">Forms a complex composed of PxpA, PxpB and PxpC.</text>
</comment>
<evidence type="ECO:0000256" key="1">
    <source>
        <dbReference type="HAMAP-Rule" id="MF_00691"/>
    </source>
</evidence>
<accession>A0A2T2WLP6</accession>
<reference evidence="2 3" key="1">
    <citation type="journal article" date="2014" name="BMC Genomics">
        <title>Comparison of environmental and isolate Sulfobacillus genomes reveals diverse carbon, sulfur, nitrogen, and hydrogen metabolisms.</title>
        <authorList>
            <person name="Justice N.B."/>
            <person name="Norman A."/>
            <person name="Brown C.T."/>
            <person name="Singh A."/>
            <person name="Thomas B.C."/>
            <person name="Banfield J.F."/>
        </authorList>
    </citation>
    <scope>NUCLEOTIDE SEQUENCE [LARGE SCALE GENOMIC DNA]</scope>
    <source>
        <strain evidence="2">AMDSBA3</strain>
    </source>
</reference>
<comment type="catalytic activity">
    <reaction evidence="1">
        <text>5-oxo-L-proline + ATP + 2 H2O = L-glutamate + ADP + phosphate + H(+)</text>
        <dbReference type="Rhea" id="RHEA:10348"/>
        <dbReference type="ChEBI" id="CHEBI:15377"/>
        <dbReference type="ChEBI" id="CHEBI:15378"/>
        <dbReference type="ChEBI" id="CHEBI:29985"/>
        <dbReference type="ChEBI" id="CHEBI:30616"/>
        <dbReference type="ChEBI" id="CHEBI:43474"/>
        <dbReference type="ChEBI" id="CHEBI:58402"/>
        <dbReference type="ChEBI" id="CHEBI:456216"/>
        <dbReference type="EC" id="3.5.2.9"/>
    </reaction>
</comment>
<dbReference type="GO" id="GO:0005524">
    <property type="term" value="F:ATP binding"/>
    <property type="evidence" value="ECO:0007669"/>
    <property type="project" value="UniProtKB-UniRule"/>
</dbReference>
<keyword evidence="1" id="KW-0378">Hydrolase</keyword>
<comment type="function">
    <text evidence="1">Catalyzes the cleavage of 5-oxoproline to form L-glutamate coupled to the hydrolysis of ATP to ADP and inorganic phosphate.</text>
</comment>
<evidence type="ECO:0000313" key="2">
    <source>
        <dbReference type="EMBL" id="PSR23161.1"/>
    </source>
</evidence>
<comment type="caution">
    <text evidence="2">The sequence shown here is derived from an EMBL/GenBank/DDBJ whole genome shotgun (WGS) entry which is preliminary data.</text>
</comment>
<dbReference type="SUPFAM" id="SSF88713">
    <property type="entry name" value="Glycoside hydrolase/deacetylase"/>
    <property type="match status" value="1"/>
</dbReference>
<keyword evidence="1" id="KW-0547">Nucleotide-binding</keyword>
<dbReference type="CDD" id="cd10787">
    <property type="entry name" value="LamB_YcsF_like"/>
    <property type="match status" value="1"/>
</dbReference>
<dbReference type="Gene3D" id="3.20.20.370">
    <property type="entry name" value="Glycoside hydrolase/deacetylase"/>
    <property type="match status" value="1"/>
</dbReference>
<comment type="similarity">
    <text evidence="1">Belongs to the LamB/PxpA family.</text>
</comment>
<dbReference type="PANTHER" id="PTHR30292:SF0">
    <property type="entry name" value="5-OXOPROLINASE SUBUNIT A"/>
    <property type="match status" value="1"/>
</dbReference>
<dbReference type="NCBIfam" id="NF003816">
    <property type="entry name" value="PRK05406.1-5"/>
    <property type="match status" value="1"/>
</dbReference>
<organism evidence="2 3">
    <name type="scientific">Sulfobacillus acidophilus</name>
    <dbReference type="NCBI Taxonomy" id="53633"/>
    <lineage>
        <taxon>Bacteria</taxon>
        <taxon>Bacillati</taxon>
        <taxon>Bacillota</taxon>
        <taxon>Clostridia</taxon>
        <taxon>Eubacteriales</taxon>
        <taxon>Clostridiales Family XVII. Incertae Sedis</taxon>
        <taxon>Sulfobacillus</taxon>
    </lineage>
</organism>
<protein>
    <recommendedName>
        <fullName evidence="1">5-oxoprolinase subunit A</fullName>
        <shortName evidence="1">5-OPase subunit A</shortName>
        <ecNumber evidence="1">3.5.2.9</ecNumber>
    </recommendedName>
    <alternativeName>
        <fullName evidence="1">5-oxoprolinase (ATP-hydrolyzing) subunit A</fullName>
    </alternativeName>
</protein>
<dbReference type="GO" id="GO:0017168">
    <property type="term" value="F:5-oxoprolinase (ATP-hydrolyzing) activity"/>
    <property type="evidence" value="ECO:0007669"/>
    <property type="project" value="UniProtKB-UniRule"/>
</dbReference>
<dbReference type="PANTHER" id="PTHR30292">
    <property type="entry name" value="UNCHARACTERIZED PROTEIN YBGL-RELATED"/>
    <property type="match status" value="1"/>
</dbReference>
<dbReference type="Pfam" id="PF03746">
    <property type="entry name" value="LamB_YcsF"/>
    <property type="match status" value="1"/>
</dbReference>
<dbReference type="InterPro" id="IPR005501">
    <property type="entry name" value="LamB/YcsF/PxpA-like"/>
</dbReference>
<proteinExistence type="inferred from homology"/>
<sequence length="256" mass="27762">MPNQVDLNCDMGESYGAWRMGNDEEVMPHISSANIACGFHGGDPLTMARTVQKAREYGVACGAHPSFPDLVGFGRRNLDVTPEQARTDVLYQIGALSGFCRRFGVALQHVKPHGQLNNLAMTNRPLADAIIAAIRDFDPNLIVVAYGGELARAAQAQGMRVAYEVFADREYNPDGTLVSRRVPGAVITDDGRVIDRAVRMVREGQVTAVDGTRLTLPVHTVCIHGDTPGAARLVAKLREAFRHAEIAVTAMDNIVK</sequence>
<evidence type="ECO:0000313" key="3">
    <source>
        <dbReference type="Proteomes" id="UP000241848"/>
    </source>
</evidence>
<dbReference type="Proteomes" id="UP000241848">
    <property type="component" value="Unassembled WGS sequence"/>
</dbReference>
<dbReference type="GO" id="GO:0005975">
    <property type="term" value="P:carbohydrate metabolic process"/>
    <property type="evidence" value="ECO:0007669"/>
    <property type="project" value="InterPro"/>
</dbReference>
<dbReference type="HAMAP" id="MF_00691">
    <property type="entry name" value="PxpA"/>
    <property type="match status" value="1"/>
</dbReference>
<dbReference type="NCBIfam" id="NF003814">
    <property type="entry name" value="PRK05406.1-3"/>
    <property type="match status" value="1"/>
</dbReference>
<dbReference type="EC" id="3.5.2.9" evidence="1"/>
<keyword evidence="1" id="KW-0067">ATP-binding</keyword>
<name>A0A2T2WLP6_9FIRM</name>
<dbReference type="InterPro" id="IPR011330">
    <property type="entry name" value="Glyco_hydro/deAcase_b/a-brl"/>
</dbReference>
<dbReference type="EMBL" id="PXYV01000008">
    <property type="protein sequence ID" value="PSR23161.1"/>
    <property type="molecule type" value="Genomic_DNA"/>
</dbReference>
<dbReference type="AlphaFoldDB" id="A0A2T2WLP6"/>